<dbReference type="EMBL" id="WJMV01000028">
    <property type="protein sequence ID" value="MRG75632.1"/>
    <property type="molecule type" value="Genomic_DNA"/>
</dbReference>
<feature type="domain" description="Glycosyltransferase 2-like" evidence="1">
    <location>
        <begin position="4"/>
        <end position="159"/>
    </location>
</feature>
<dbReference type="Gene3D" id="3.90.550.10">
    <property type="entry name" value="Spore Coat Polysaccharide Biosynthesis Protein SpsA, Chain A"/>
    <property type="match status" value="1"/>
</dbReference>
<protein>
    <submittedName>
        <fullName evidence="2">Glycosyltransferase</fullName>
    </submittedName>
</protein>
<comment type="caution">
    <text evidence="2">The sequence shown here is derived from an EMBL/GenBank/DDBJ whole genome shotgun (WGS) entry which is preliminary data.</text>
</comment>
<dbReference type="SUPFAM" id="SSF53448">
    <property type="entry name" value="Nucleotide-diphospho-sugar transferases"/>
    <property type="match status" value="1"/>
</dbReference>
<dbReference type="InterPro" id="IPR029044">
    <property type="entry name" value="Nucleotide-diphossugar_trans"/>
</dbReference>
<gene>
    <name evidence="2" type="ORF">GIX79_07675</name>
</gene>
<dbReference type="Pfam" id="PF00535">
    <property type="entry name" value="Glycos_transf_2"/>
    <property type="match status" value="1"/>
</dbReference>
<name>A0AAW9UBQ6_LIMRT</name>
<evidence type="ECO:0000313" key="3">
    <source>
        <dbReference type="Proteomes" id="UP000452188"/>
    </source>
</evidence>
<dbReference type="PANTHER" id="PTHR22916:SF3">
    <property type="entry name" value="UDP-GLCNAC:BETAGAL BETA-1,3-N-ACETYLGLUCOSAMINYLTRANSFERASE-LIKE PROTEIN 1"/>
    <property type="match status" value="1"/>
</dbReference>
<dbReference type="AlphaFoldDB" id="A0AAW9UBQ6"/>
<accession>A0AAW9UBQ6</accession>
<sequence>MDVSVIIPIYNGEKNIKRIFRCLQRQTKREVEFVFVNDGSTDKTDLILNRLLNNCNDKRFIYKKLSKNRGVSNARNIGIDIAQGEYLIFVDSDDTFTEDFVSVYYKKIYENKTDIEFFSFNEKKSQKKYVDYSKFDNGNVFNSDELLKMFFSQRLRTFLFSFISKASLWSSTSFETGITYQEDTLALINIILCNNIKARFNANCYYLYNSGNKSNVSNNLSIEQYWQAVKVDKKVEKVIKNRDRLSNIIPNIYSKELSELMGVIVCSLSKNNMLNYYKARQQYIETYKMSSNITFKQKIKRRIQYLLLRNNNIKILKLVYSKLI</sequence>
<dbReference type="Proteomes" id="UP000452188">
    <property type="component" value="Unassembled WGS sequence"/>
</dbReference>
<evidence type="ECO:0000259" key="1">
    <source>
        <dbReference type="Pfam" id="PF00535"/>
    </source>
</evidence>
<dbReference type="CDD" id="cd00761">
    <property type="entry name" value="Glyco_tranf_GTA_type"/>
    <property type="match status" value="1"/>
</dbReference>
<reference evidence="2 3" key="1">
    <citation type="submission" date="2019-11" db="EMBL/GenBank/DDBJ databases">
        <title>Draft genome sequence of 12 host-associated Lactobacillus reuteri rodent strains.</title>
        <authorList>
            <person name="Zhang S."/>
            <person name="Ozcam M."/>
            <person name="Van Pijkeren J.P."/>
        </authorList>
    </citation>
    <scope>NUCLEOTIDE SEQUENCE [LARGE SCALE GENOMIC DNA]</scope>
    <source>
        <strain evidence="2 3">6799jm-1</strain>
    </source>
</reference>
<organism evidence="2 3">
    <name type="scientific">Limosilactobacillus reuteri</name>
    <name type="common">Lactobacillus reuteri</name>
    <dbReference type="NCBI Taxonomy" id="1598"/>
    <lineage>
        <taxon>Bacteria</taxon>
        <taxon>Bacillati</taxon>
        <taxon>Bacillota</taxon>
        <taxon>Bacilli</taxon>
        <taxon>Lactobacillales</taxon>
        <taxon>Lactobacillaceae</taxon>
        <taxon>Limosilactobacillus</taxon>
    </lineage>
</organism>
<dbReference type="PANTHER" id="PTHR22916">
    <property type="entry name" value="GLYCOSYLTRANSFERASE"/>
    <property type="match status" value="1"/>
</dbReference>
<dbReference type="GO" id="GO:0016758">
    <property type="term" value="F:hexosyltransferase activity"/>
    <property type="evidence" value="ECO:0007669"/>
    <property type="project" value="UniProtKB-ARBA"/>
</dbReference>
<proteinExistence type="predicted"/>
<dbReference type="InterPro" id="IPR001173">
    <property type="entry name" value="Glyco_trans_2-like"/>
</dbReference>
<dbReference type="RefSeq" id="WP_019253846.1">
    <property type="nucleotide sequence ID" value="NZ_LT600329.1"/>
</dbReference>
<evidence type="ECO:0000313" key="2">
    <source>
        <dbReference type="EMBL" id="MRG75632.1"/>
    </source>
</evidence>